<dbReference type="PANTHER" id="PTHR38779:SF2">
    <property type="entry name" value="TYPE II SECRETION SYSTEM PROTEIN I-RELATED"/>
    <property type="match status" value="1"/>
</dbReference>
<evidence type="ECO:0000256" key="6">
    <source>
        <dbReference type="ARBA" id="ARBA00022519"/>
    </source>
</evidence>
<evidence type="ECO:0000256" key="3">
    <source>
        <dbReference type="ARBA" id="ARBA00008358"/>
    </source>
</evidence>
<comment type="similarity">
    <text evidence="3">Belongs to the GSP I family.</text>
</comment>
<evidence type="ECO:0000256" key="1">
    <source>
        <dbReference type="ARBA" id="ARBA00004241"/>
    </source>
</evidence>
<feature type="transmembrane region" description="Helical" evidence="11">
    <location>
        <begin position="12"/>
        <end position="37"/>
    </location>
</feature>
<evidence type="ECO:0000313" key="12">
    <source>
        <dbReference type="EMBL" id="RCW66390.1"/>
    </source>
</evidence>
<evidence type="ECO:0000256" key="8">
    <source>
        <dbReference type="ARBA" id="ARBA00022989"/>
    </source>
</evidence>
<evidence type="ECO:0000313" key="13">
    <source>
        <dbReference type="Proteomes" id="UP000252585"/>
    </source>
</evidence>
<dbReference type="GO" id="GO:0015628">
    <property type="term" value="P:protein secretion by the type II secretion system"/>
    <property type="evidence" value="ECO:0007669"/>
    <property type="project" value="InterPro"/>
</dbReference>
<evidence type="ECO:0000256" key="11">
    <source>
        <dbReference type="SAM" id="Phobius"/>
    </source>
</evidence>
<dbReference type="GO" id="GO:0030420">
    <property type="term" value="P:establishment of competence for transformation"/>
    <property type="evidence" value="ECO:0007669"/>
    <property type="project" value="UniProtKB-KW"/>
</dbReference>
<keyword evidence="4" id="KW-1003">Cell membrane</keyword>
<accession>A0A368XEL5</accession>
<evidence type="ECO:0000256" key="4">
    <source>
        <dbReference type="ARBA" id="ARBA00022475"/>
    </source>
</evidence>
<evidence type="ECO:0000256" key="9">
    <source>
        <dbReference type="ARBA" id="ARBA00023136"/>
    </source>
</evidence>
<reference evidence="12 13" key="1">
    <citation type="submission" date="2018-07" db="EMBL/GenBank/DDBJ databases">
        <title>Genomic Encyclopedia of Type Strains, Phase IV (KMG-IV): sequencing the most valuable type-strain genomes for metagenomic binning, comparative biology and taxonomic classification.</title>
        <authorList>
            <person name="Goeker M."/>
        </authorList>
    </citation>
    <scope>NUCLEOTIDE SEQUENCE [LARGE SCALE GENOMIC DNA]</scope>
    <source>
        <strain evidence="12 13">DSM 27696</strain>
    </source>
</reference>
<name>A0A368XEL5_9BACI</name>
<dbReference type="PROSITE" id="PS00409">
    <property type="entry name" value="PROKAR_NTER_METHYL"/>
    <property type="match status" value="1"/>
</dbReference>
<dbReference type="NCBIfam" id="TIGR02532">
    <property type="entry name" value="IV_pilin_GFxxxE"/>
    <property type="match status" value="1"/>
</dbReference>
<dbReference type="InterPro" id="IPR010052">
    <property type="entry name" value="T2SS_protein-GspI"/>
</dbReference>
<evidence type="ECO:0000256" key="10">
    <source>
        <dbReference type="ARBA" id="ARBA00023287"/>
    </source>
</evidence>
<dbReference type="InterPro" id="IPR012902">
    <property type="entry name" value="N_methyl_site"/>
</dbReference>
<dbReference type="PANTHER" id="PTHR38779">
    <property type="entry name" value="TYPE II SECRETION SYSTEM PROTEIN I-RELATED"/>
    <property type="match status" value="1"/>
</dbReference>
<comment type="subcellular location">
    <subcellularLocation>
        <location evidence="2">Cell inner membrane</location>
        <topology evidence="2">Single-pass membrane protein</topology>
    </subcellularLocation>
    <subcellularLocation>
        <location evidence="1">Cell surface</location>
    </subcellularLocation>
</comment>
<evidence type="ECO:0000256" key="5">
    <source>
        <dbReference type="ARBA" id="ARBA00022481"/>
    </source>
</evidence>
<dbReference type="GO" id="GO:0005886">
    <property type="term" value="C:plasma membrane"/>
    <property type="evidence" value="ECO:0007669"/>
    <property type="project" value="UniProtKB-SubCell"/>
</dbReference>
<comment type="caution">
    <text evidence="12">The sequence shown here is derived from an EMBL/GenBank/DDBJ whole genome shotgun (WGS) entry which is preliminary data.</text>
</comment>
<keyword evidence="5" id="KW-0488">Methylation</keyword>
<keyword evidence="8 11" id="KW-1133">Transmembrane helix</keyword>
<sequence>MIKYDKKHSNQQGFTLIELLAAVTLLAIVIVSFLSFFSQSVTLSSKVDDELTASNVAEQFLVEVKNTSIPPNGSFSLAAREVNGKMYYPEANIVDESDLTEEEKLLGLKRVHVKVYTDLNDSNADAEVFGYMIQEEAP</sequence>
<keyword evidence="7 11" id="KW-0812">Transmembrane</keyword>
<keyword evidence="6" id="KW-0997">Cell inner membrane</keyword>
<gene>
    <name evidence="12" type="ORF">DFR57_109111</name>
</gene>
<evidence type="ECO:0000256" key="2">
    <source>
        <dbReference type="ARBA" id="ARBA00004377"/>
    </source>
</evidence>
<evidence type="ECO:0000256" key="7">
    <source>
        <dbReference type="ARBA" id="ARBA00022692"/>
    </source>
</evidence>
<dbReference type="Pfam" id="PF07963">
    <property type="entry name" value="N_methyl"/>
    <property type="match status" value="1"/>
</dbReference>
<dbReference type="GO" id="GO:0015627">
    <property type="term" value="C:type II protein secretion system complex"/>
    <property type="evidence" value="ECO:0007669"/>
    <property type="project" value="InterPro"/>
</dbReference>
<keyword evidence="10" id="KW-0178">Competence</keyword>
<dbReference type="RefSeq" id="WP_114353371.1">
    <property type="nucleotide sequence ID" value="NZ_QPJJ01000009.1"/>
</dbReference>
<dbReference type="GO" id="GO:0009986">
    <property type="term" value="C:cell surface"/>
    <property type="evidence" value="ECO:0007669"/>
    <property type="project" value="UniProtKB-SubCell"/>
</dbReference>
<protein>
    <submittedName>
        <fullName evidence="12">Type II secretion system protein I</fullName>
    </submittedName>
</protein>
<dbReference type="AlphaFoldDB" id="A0A368XEL5"/>
<dbReference type="EMBL" id="QPJJ01000009">
    <property type="protein sequence ID" value="RCW66390.1"/>
    <property type="molecule type" value="Genomic_DNA"/>
</dbReference>
<proteinExistence type="inferred from homology"/>
<dbReference type="Proteomes" id="UP000252585">
    <property type="component" value="Unassembled WGS sequence"/>
</dbReference>
<organism evidence="12 13">
    <name type="scientific">Saliterribacillus persicus</name>
    <dbReference type="NCBI Taxonomy" id="930114"/>
    <lineage>
        <taxon>Bacteria</taxon>
        <taxon>Bacillati</taxon>
        <taxon>Bacillota</taxon>
        <taxon>Bacilli</taxon>
        <taxon>Bacillales</taxon>
        <taxon>Bacillaceae</taxon>
        <taxon>Saliterribacillus</taxon>
    </lineage>
</organism>
<keyword evidence="13" id="KW-1185">Reference proteome</keyword>
<keyword evidence="9 11" id="KW-0472">Membrane</keyword>